<protein>
    <submittedName>
        <fullName evidence="1">Uncharacterized protein</fullName>
    </submittedName>
</protein>
<organism evidence="1 2">
    <name type="scientific">Hibiscus sabdariffa</name>
    <name type="common">roselle</name>
    <dbReference type="NCBI Taxonomy" id="183260"/>
    <lineage>
        <taxon>Eukaryota</taxon>
        <taxon>Viridiplantae</taxon>
        <taxon>Streptophyta</taxon>
        <taxon>Embryophyta</taxon>
        <taxon>Tracheophyta</taxon>
        <taxon>Spermatophyta</taxon>
        <taxon>Magnoliopsida</taxon>
        <taxon>eudicotyledons</taxon>
        <taxon>Gunneridae</taxon>
        <taxon>Pentapetalae</taxon>
        <taxon>rosids</taxon>
        <taxon>malvids</taxon>
        <taxon>Malvales</taxon>
        <taxon>Malvaceae</taxon>
        <taxon>Malvoideae</taxon>
        <taxon>Hibiscus</taxon>
    </lineage>
</organism>
<sequence>MIQQLPSWSFYRSTCLVLAYQTPPLSPDYWIEDDSIGTWWILTLVAWHCKSSPNGIILYPIILEKQADSGFICSAPPFKLENYYNMMMMMILSQLRFNLYIC</sequence>
<dbReference type="Proteomes" id="UP001396334">
    <property type="component" value="Unassembled WGS sequence"/>
</dbReference>
<accession>A0ABR2U050</accession>
<reference evidence="1 2" key="1">
    <citation type="journal article" date="2024" name="G3 (Bethesda)">
        <title>Genome assembly of Hibiscus sabdariffa L. provides insights into metabolisms of medicinal natural products.</title>
        <authorList>
            <person name="Kim T."/>
        </authorList>
    </citation>
    <scope>NUCLEOTIDE SEQUENCE [LARGE SCALE GENOMIC DNA]</scope>
    <source>
        <strain evidence="1">TK-2024</strain>
        <tissue evidence="1">Old leaves</tissue>
    </source>
</reference>
<name>A0ABR2U050_9ROSI</name>
<keyword evidence="2" id="KW-1185">Reference proteome</keyword>
<evidence type="ECO:0000313" key="1">
    <source>
        <dbReference type="EMBL" id="KAK9043107.1"/>
    </source>
</evidence>
<evidence type="ECO:0000313" key="2">
    <source>
        <dbReference type="Proteomes" id="UP001396334"/>
    </source>
</evidence>
<dbReference type="EMBL" id="JBBPBN010000003">
    <property type="protein sequence ID" value="KAK9043107.1"/>
    <property type="molecule type" value="Genomic_DNA"/>
</dbReference>
<proteinExistence type="predicted"/>
<gene>
    <name evidence="1" type="ORF">V6N11_071458</name>
</gene>
<comment type="caution">
    <text evidence="1">The sequence shown here is derived from an EMBL/GenBank/DDBJ whole genome shotgun (WGS) entry which is preliminary data.</text>
</comment>